<proteinExistence type="predicted"/>
<evidence type="ECO:0000313" key="2">
    <source>
        <dbReference type="Proteomes" id="UP000237655"/>
    </source>
</evidence>
<evidence type="ECO:0008006" key="3">
    <source>
        <dbReference type="Google" id="ProtNLM"/>
    </source>
</evidence>
<reference evidence="2" key="1">
    <citation type="submission" date="2018-03" db="EMBL/GenBank/DDBJ databases">
        <title>Genomic analysis of the strain SH-1 isolated from shrimp intestine.</title>
        <authorList>
            <person name="Kim Y.-S."/>
            <person name="Kim S.-E."/>
            <person name="Kim K.-H."/>
        </authorList>
    </citation>
    <scope>NUCLEOTIDE SEQUENCE [LARGE SCALE GENOMIC DNA]</scope>
    <source>
        <strain evidence="2">SH-1</strain>
    </source>
</reference>
<name>A0A2S0MPS0_9RHOB</name>
<dbReference type="RefSeq" id="WP_106472207.1">
    <property type="nucleotide sequence ID" value="NZ_CP027665.1"/>
</dbReference>
<accession>A0A2S0MPS0</accession>
<dbReference type="EMBL" id="CP027665">
    <property type="protein sequence ID" value="AVO37889.1"/>
    <property type="molecule type" value="Genomic_DNA"/>
</dbReference>
<evidence type="ECO:0000313" key="1">
    <source>
        <dbReference type="EMBL" id="AVO37889.1"/>
    </source>
</evidence>
<keyword evidence="2" id="KW-1185">Reference proteome</keyword>
<gene>
    <name evidence="1" type="ORF">C6Y53_09360</name>
</gene>
<dbReference type="KEGG" id="thas:C6Y53_09360"/>
<sequence length="199" mass="20908">MDRRSRLVAIFKVLLPLTALAILATLFLLSSSDDPVATIPFSEQEVSERLRTQQVTAPFFSGTTAKGEEILLTAGTATPGAPGEPARATDLDARLTLAGGGQITLRSDEGALDMTEDVATFIGDVWIATTTGLTLRTELLNAALDSIDGNAPGTVTGSGPMGDFTAGRMDITSETDDGPVHIVFKNGVKLIYDPQKADK</sequence>
<organism evidence="1 2">
    <name type="scientific">Pukyongiella litopenaei</name>
    <dbReference type="NCBI Taxonomy" id="2605946"/>
    <lineage>
        <taxon>Bacteria</taxon>
        <taxon>Pseudomonadati</taxon>
        <taxon>Pseudomonadota</taxon>
        <taxon>Alphaproteobacteria</taxon>
        <taxon>Rhodobacterales</taxon>
        <taxon>Paracoccaceae</taxon>
        <taxon>Pukyongiella</taxon>
    </lineage>
</organism>
<protein>
    <recommendedName>
        <fullName evidence="3">Lipopolysaccharide export system protein LptC</fullName>
    </recommendedName>
</protein>
<dbReference type="AlphaFoldDB" id="A0A2S0MPS0"/>
<dbReference type="Proteomes" id="UP000237655">
    <property type="component" value="Chromosome"/>
</dbReference>